<dbReference type="PANTHER" id="PTHR24177">
    <property type="entry name" value="CASKIN"/>
    <property type="match status" value="1"/>
</dbReference>
<organism evidence="3 4">
    <name type="scientific">Centaurea solstitialis</name>
    <name type="common">yellow star-thistle</name>
    <dbReference type="NCBI Taxonomy" id="347529"/>
    <lineage>
        <taxon>Eukaryota</taxon>
        <taxon>Viridiplantae</taxon>
        <taxon>Streptophyta</taxon>
        <taxon>Embryophyta</taxon>
        <taxon>Tracheophyta</taxon>
        <taxon>Spermatophyta</taxon>
        <taxon>Magnoliopsida</taxon>
        <taxon>eudicotyledons</taxon>
        <taxon>Gunneridae</taxon>
        <taxon>Pentapetalae</taxon>
        <taxon>asterids</taxon>
        <taxon>campanulids</taxon>
        <taxon>Asterales</taxon>
        <taxon>Asteraceae</taxon>
        <taxon>Carduoideae</taxon>
        <taxon>Cardueae</taxon>
        <taxon>Centaureinae</taxon>
        <taxon>Centaurea</taxon>
    </lineage>
</organism>
<proteinExistence type="predicted"/>
<keyword evidence="1" id="KW-0472">Membrane</keyword>
<evidence type="ECO:0000313" key="4">
    <source>
        <dbReference type="Proteomes" id="UP001172457"/>
    </source>
</evidence>
<feature type="transmembrane region" description="Helical" evidence="1">
    <location>
        <begin position="56"/>
        <end position="82"/>
    </location>
</feature>
<dbReference type="Gene3D" id="1.25.40.20">
    <property type="entry name" value="Ankyrin repeat-containing domain"/>
    <property type="match status" value="2"/>
</dbReference>
<evidence type="ECO:0000259" key="2">
    <source>
        <dbReference type="Pfam" id="PF13962"/>
    </source>
</evidence>
<feature type="transmembrane region" description="Helical" evidence="1">
    <location>
        <begin position="506"/>
        <end position="525"/>
    </location>
</feature>
<reference evidence="3" key="1">
    <citation type="submission" date="2023-03" db="EMBL/GenBank/DDBJ databases">
        <title>Chromosome-scale reference genome and RAD-based genetic map of yellow starthistle (Centaurea solstitialis) reveal putative structural variation and QTLs associated with invader traits.</title>
        <authorList>
            <person name="Reatini B."/>
            <person name="Cang F.A."/>
            <person name="Jiang Q."/>
            <person name="Mckibben M.T.W."/>
            <person name="Barker M.S."/>
            <person name="Rieseberg L.H."/>
            <person name="Dlugosch K.M."/>
        </authorList>
    </citation>
    <scope>NUCLEOTIDE SEQUENCE</scope>
    <source>
        <strain evidence="3">CAN-66</strain>
        <tissue evidence="3">Leaf</tissue>
    </source>
</reference>
<keyword evidence="4" id="KW-1185">Reference proteome</keyword>
<feature type="domain" description="PGG" evidence="2">
    <location>
        <begin position="496"/>
        <end position="609"/>
    </location>
</feature>
<feature type="transmembrane region" description="Helical" evidence="1">
    <location>
        <begin position="616"/>
        <end position="634"/>
    </location>
</feature>
<evidence type="ECO:0000313" key="3">
    <source>
        <dbReference type="EMBL" id="KAJ9559324.1"/>
    </source>
</evidence>
<dbReference type="EMBL" id="JARYMX010000003">
    <property type="protein sequence ID" value="KAJ9559324.1"/>
    <property type="molecule type" value="Genomic_DNA"/>
</dbReference>
<keyword evidence="1" id="KW-1133">Transmembrane helix</keyword>
<dbReference type="Pfam" id="PF12796">
    <property type="entry name" value="Ank_2"/>
    <property type="match status" value="1"/>
</dbReference>
<protein>
    <recommendedName>
        <fullName evidence="2">PGG domain-containing protein</fullName>
    </recommendedName>
</protein>
<dbReference type="PANTHER" id="PTHR24177:SF301">
    <property type="entry name" value="ANKYRIN REPEAT-CONTAINING DOMAIN, PGG DOMAIN PROTEIN-RELATED"/>
    <property type="match status" value="1"/>
</dbReference>
<evidence type="ECO:0000256" key="1">
    <source>
        <dbReference type="SAM" id="Phobius"/>
    </source>
</evidence>
<keyword evidence="1" id="KW-0812">Transmembrane</keyword>
<dbReference type="InterPro" id="IPR026961">
    <property type="entry name" value="PGG_dom"/>
</dbReference>
<dbReference type="InterPro" id="IPR036770">
    <property type="entry name" value="Ankyrin_rpt-contain_sf"/>
</dbReference>
<accession>A0AA38WQW9</accession>
<dbReference type="SMART" id="SM00248">
    <property type="entry name" value="ANK"/>
    <property type="match status" value="3"/>
</dbReference>
<feature type="transmembrane region" description="Helical" evidence="1">
    <location>
        <begin position="545"/>
        <end position="568"/>
    </location>
</feature>
<feature type="transmembrane region" description="Helical" evidence="1">
    <location>
        <begin position="589"/>
        <end position="610"/>
    </location>
</feature>
<dbReference type="Pfam" id="PF13962">
    <property type="entry name" value="PGG"/>
    <property type="match status" value="2"/>
</dbReference>
<dbReference type="Proteomes" id="UP001172457">
    <property type="component" value="Chromosome 3"/>
</dbReference>
<name>A0AA38WQW9_9ASTR</name>
<dbReference type="InterPro" id="IPR002110">
    <property type="entry name" value="Ankyrin_rpt"/>
</dbReference>
<comment type="caution">
    <text evidence="3">The sequence shown here is derived from an EMBL/GenBank/DDBJ whole genome shotgun (WGS) entry which is preliminary data.</text>
</comment>
<dbReference type="GO" id="GO:0016020">
    <property type="term" value="C:membrane"/>
    <property type="evidence" value="ECO:0007669"/>
    <property type="project" value="TreeGrafter"/>
</dbReference>
<sequence>MVSEGEKWMKETANQCMVVVELVTTVVFSVAFTIPGGYDQNNGFPIFLKDGPFRKFFIMFVIMDAISLILSSASNLMFLSILTSRYAQEDFLFNFWNYLEGRRSDYMRICVPLFHASIIGDQEEVEKILAVNHELKDLLGYCITKDKSTTLQIGVFSQSTKLVLYLVQRMTHQQLALQSDNGQTALHAVAMVGNVDMARAMVERCPELLRIRDKDNWLPIYIAAIAGKHNMVAYFYGKYKSMAGNDWTNKDIHEVFFRCLFGDLFGKYCYVTHFALKILDDNNEIGFPRTEYAQAVLYVLARKTYAFKDMKSWKNSIAWVLPTRESNVATRLLRKIWKNILERPSNEINGILFGPLRVPFVAAEMGNANFLVELARGHPEILFMKDANKQSIFHIAISHRHESVYNLSYEIGSIHNYTTCLTDKDGNNMLHLAGMKAKTPHENVSGVVFQMQRELLWFKEVNSKIPTYCREEKNQDGHTALQLFIENHEHMVSEGEKWMKETANQCMVVAALVTTVVFSVAFTIPGGYDQNNGLPVFLKDGPFRAFVILDAISLILSSASIIMFLSILTSRYAQEDFMVALPEKLMIGLTTLFLSIITMMVAFSVSFFVLYHNKLISIPIIISVGAIVPIYLYMKLQFPLLWDAYCSTYASRYLFRPKKHVLFYRNPRF</sequence>
<dbReference type="SUPFAM" id="SSF48403">
    <property type="entry name" value="Ankyrin repeat"/>
    <property type="match status" value="1"/>
</dbReference>
<gene>
    <name evidence="3" type="ORF">OSB04_013938</name>
</gene>
<feature type="transmembrane region" description="Helical" evidence="1">
    <location>
        <begin position="12"/>
        <end position="36"/>
    </location>
</feature>
<dbReference type="AlphaFoldDB" id="A0AA38WQW9"/>
<feature type="domain" description="PGG" evidence="2">
    <location>
        <begin position="6"/>
        <end position="84"/>
    </location>
</feature>